<keyword evidence="2" id="KW-1185">Reference proteome</keyword>
<accession>A0A6H5H0S3</accession>
<dbReference type="Proteomes" id="UP000479000">
    <property type="component" value="Unassembled WGS sequence"/>
</dbReference>
<gene>
    <name evidence="1" type="ORF">NTEN_LOCUS14155</name>
</gene>
<protein>
    <submittedName>
        <fullName evidence="1">Uncharacterized protein</fullName>
    </submittedName>
</protein>
<sequence length="50" mass="5926">QSQFLLSCRLLSDVSHRSCSTLKADSEISEVYYNSMNVRWMTVYLMKYIK</sequence>
<dbReference type="EMBL" id="CADCXU010021192">
    <property type="protein sequence ID" value="CAB0008955.1"/>
    <property type="molecule type" value="Genomic_DNA"/>
</dbReference>
<name>A0A6H5H0S3_9HEMI</name>
<proteinExistence type="predicted"/>
<organism evidence="1 2">
    <name type="scientific">Nesidiocoris tenuis</name>
    <dbReference type="NCBI Taxonomy" id="355587"/>
    <lineage>
        <taxon>Eukaryota</taxon>
        <taxon>Metazoa</taxon>
        <taxon>Ecdysozoa</taxon>
        <taxon>Arthropoda</taxon>
        <taxon>Hexapoda</taxon>
        <taxon>Insecta</taxon>
        <taxon>Pterygota</taxon>
        <taxon>Neoptera</taxon>
        <taxon>Paraneoptera</taxon>
        <taxon>Hemiptera</taxon>
        <taxon>Heteroptera</taxon>
        <taxon>Panheteroptera</taxon>
        <taxon>Cimicomorpha</taxon>
        <taxon>Miridae</taxon>
        <taxon>Dicyphina</taxon>
        <taxon>Nesidiocoris</taxon>
    </lineage>
</organism>
<evidence type="ECO:0000313" key="1">
    <source>
        <dbReference type="EMBL" id="CAB0008955.1"/>
    </source>
</evidence>
<reference evidence="1 2" key="1">
    <citation type="submission" date="2020-02" db="EMBL/GenBank/DDBJ databases">
        <authorList>
            <person name="Ferguson B K."/>
        </authorList>
    </citation>
    <scope>NUCLEOTIDE SEQUENCE [LARGE SCALE GENOMIC DNA]</scope>
</reference>
<evidence type="ECO:0000313" key="2">
    <source>
        <dbReference type="Proteomes" id="UP000479000"/>
    </source>
</evidence>
<dbReference type="AlphaFoldDB" id="A0A6H5H0S3"/>
<feature type="non-terminal residue" evidence="1">
    <location>
        <position position="1"/>
    </location>
</feature>